<name>A0A365U5D4_9RHOB</name>
<dbReference type="Pfam" id="PF00501">
    <property type="entry name" value="AMP-binding"/>
    <property type="match status" value="1"/>
</dbReference>
<keyword evidence="1" id="KW-0436">Ligase</keyword>
<organism evidence="5 6">
    <name type="scientific">Rhodosalinus halophilus</name>
    <dbReference type="NCBI Taxonomy" id="2259333"/>
    <lineage>
        <taxon>Bacteria</taxon>
        <taxon>Pseudomonadati</taxon>
        <taxon>Pseudomonadota</taxon>
        <taxon>Alphaproteobacteria</taxon>
        <taxon>Rhodobacterales</taxon>
        <taxon>Paracoccaceae</taxon>
        <taxon>Rhodosalinus</taxon>
    </lineage>
</organism>
<dbReference type="PANTHER" id="PTHR43272">
    <property type="entry name" value="LONG-CHAIN-FATTY-ACID--COA LIGASE"/>
    <property type="match status" value="1"/>
</dbReference>
<sequence>MTAQHLVARPVDLPRKAEGRTLPQLLRDNAQEMGRATAIRSKRAGIWRATSWGGLYARVLRTAAALEALGLAPGEAICLISENREEAWITQMSAIALGAIAVSVYPDASAEELDHVLGHSGAVFLLAEDQEQVDKALARDGAERVRRILYIDPNGLWDYADPRLVRLDDAVAEAPPTEAAERRIAEATQGDIAVYCYTSGTTGKPKAAMLDHAFILDNAYRLMGALGIRPGGNYLSYISPAWAAEQFFGVGLPLLAPLVLHFAEKPETVQADLREIGPDFLMFTPRQWEMQASAVEARMMDAGPWRQRLFRWGLARGAERASGQGSAWQRAVTWPLADQLVLKGVRDLLGLTRAKAVLSGGSGLSPELFARFRAFGVPLGNLYGSSELGLIATHRPGDKNPETLGHLMPSDPTIAAPLEAWLDDGELCLKGRAFAGYLGDAGADAALGGGEDGYRTGDAVRLDERGELIFLDRVKDLRRLSTGQTYPPQFLENHLRSAAMVRDAIVIGGEDRDRVVALINIDMEIAGRVAERAGLGFGTFSELSQLPPVRTEIAREVAKVNAIVDPGARIAAFANLPKELDADEEELTRSRKLRRGAIESRYAPLIEGLHGDAERVEIDIDVSYQDGRKSRLRAVVEMNRMEASA</sequence>
<dbReference type="InterPro" id="IPR000873">
    <property type="entry name" value="AMP-dep_synth/lig_dom"/>
</dbReference>
<dbReference type="AlphaFoldDB" id="A0A365U5D4"/>
<dbReference type="RefSeq" id="WP_113290515.1">
    <property type="nucleotide sequence ID" value="NZ_QNTQ01000018.1"/>
</dbReference>
<feature type="domain" description="AMP-dependent synthetase/ligase" evidence="4">
    <location>
        <begin position="27"/>
        <end position="437"/>
    </location>
</feature>
<dbReference type="PROSITE" id="PS00455">
    <property type="entry name" value="AMP_BINDING"/>
    <property type="match status" value="1"/>
</dbReference>
<protein>
    <submittedName>
        <fullName evidence="5">Acyl-CoA synthetase</fullName>
    </submittedName>
</protein>
<evidence type="ECO:0000256" key="1">
    <source>
        <dbReference type="ARBA" id="ARBA00022598"/>
    </source>
</evidence>
<evidence type="ECO:0000259" key="4">
    <source>
        <dbReference type="Pfam" id="PF00501"/>
    </source>
</evidence>
<dbReference type="Pfam" id="PF23562">
    <property type="entry name" value="AMP-binding_C_3"/>
    <property type="match status" value="1"/>
</dbReference>
<dbReference type="GO" id="GO:0016020">
    <property type="term" value="C:membrane"/>
    <property type="evidence" value="ECO:0007669"/>
    <property type="project" value="TreeGrafter"/>
</dbReference>
<dbReference type="SUPFAM" id="SSF56801">
    <property type="entry name" value="Acetyl-CoA synthetase-like"/>
    <property type="match status" value="1"/>
</dbReference>
<proteinExistence type="predicted"/>
<dbReference type="GO" id="GO:0004467">
    <property type="term" value="F:long-chain fatty acid-CoA ligase activity"/>
    <property type="evidence" value="ECO:0007669"/>
    <property type="project" value="TreeGrafter"/>
</dbReference>
<dbReference type="PANTHER" id="PTHR43272:SF32">
    <property type="entry name" value="AMP-DEPENDENT SYNTHETASE_LIGASE DOMAIN-CONTAINING PROTEIN"/>
    <property type="match status" value="1"/>
</dbReference>
<dbReference type="Proteomes" id="UP000253370">
    <property type="component" value="Unassembled WGS sequence"/>
</dbReference>
<keyword evidence="2" id="KW-0276">Fatty acid metabolism</keyword>
<comment type="caution">
    <text evidence="5">The sequence shown here is derived from an EMBL/GenBank/DDBJ whole genome shotgun (WGS) entry which is preliminary data.</text>
</comment>
<evidence type="ECO:0000256" key="3">
    <source>
        <dbReference type="ARBA" id="ARBA00023098"/>
    </source>
</evidence>
<keyword evidence="3" id="KW-0443">Lipid metabolism</keyword>
<evidence type="ECO:0000313" key="5">
    <source>
        <dbReference type="EMBL" id="RBI83343.1"/>
    </source>
</evidence>
<dbReference type="Gene3D" id="3.40.50.12780">
    <property type="entry name" value="N-terminal domain of ligase-like"/>
    <property type="match status" value="1"/>
</dbReference>
<dbReference type="InterPro" id="IPR042099">
    <property type="entry name" value="ANL_N_sf"/>
</dbReference>
<evidence type="ECO:0000313" key="6">
    <source>
        <dbReference type="Proteomes" id="UP000253370"/>
    </source>
</evidence>
<gene>
    <name evidence="5" type="ORF">DRV85_16150</name>
</gene>
<dbReference type="EMBL" id="QNTQ01000018">
    <property type="protein sequence ID" value="RBI83343.1"/>
    <property type="molecule type" value="Genomic_DNA"/>
</dbReference>
<dbReference type="InterPro" id="IPR020845">
    <property type="entry name" value="AMP-binding_CS"/>
</dbReference>
<evidence type="ECO:0000256" key="2">
    <source>
        <dbReference type="ARBA" id="ARBA00022832"/>
    </source>
</evidence>
<dbReference type="OrthoDB" id="9803968at2"/>
<accession>A0A365U5D4</accession>
<reference evidence="5 6" key="1">
    <citation type="submission" date="2018-07" db="EMBL/GenBank/DDBJ databases">
        <title>Rhodosalinus sp. strain E84T genomic sequence and assembly.</title>
        <authorList>
            <person name="Liu Z.-W."/>
            <person name="Lu D.-C."/>
        </authorList>
    </citation>
    <scope>NUCLEOTIDE SEQUENCE [LARGE SCALE GENOMIC DNA]</scope>
    <source>
        <strain evidence="5 6">E84</strain>
    </source>
</reference>
<keyword evidence="6" id="KW-1185">Reference proteome</keyword>